<keyword evidence="7" id="KW-0256">Endoplasmic reticulum</keyword>
<keyword evidence="12 13" id="KW-0472">Membrane</keyword>
<keyword evidence="13" id="KW-1133">Transmembrane helix</keyword>
<dbReference type="PANTHER" id="PTHR24292">
    <property type="entry name" value="CYTOCHROME P450"/>
    <property type="match status" value="1"/>
</dbReference>
<evidence type="ECO:0000313" key="15">
    <source>
        <dbReference type="Proteomes" id="UP000600918"/>
    </source>
</evidence>
<keyword evidence="11" id="KW-0503">Monooxygenase</keyword>
<dbReference type="SUPFAM" id="SSF48264">
    <property type="entry name" value="Cytochrome P450"/>
    <property type="match status" value="1"/>
</dbReference>
<dbReference type="InterPro" id="IPR002401">
    <property type="entry name" value="Cyt_P450_E_grp-I"/>
</dbReference>
<evidence type="ECO:0000256" key="5">
    <source>
        <dbReference type="ARBA" id="ARBA00022617"/>
    </source>
</evidence>
<dbReference type="GO" id="GO:0005506">
    <property type="term" value="F:iron ion binding"/>
    <property type="evidence" value="ECO:0007669"/>
    <property type="project" value="InterPro"/>
</dbReference>
<name>A0A834N2Q0_VESPE</name>
<evidence type="ECO:0000256" key="13">
    <source>
        <dbReference type="SAM" id="Phobius"/>
    </source>
</evidence>
<evidence type="ECO:0000256" key="1">
    <source>
        <dbReference type="ARBA" id="ARBA00001971"/>
    </source>
</evidence>
<evidence type="ECO:0000256" key="6">
    <source>
        <dbReference type="ARBA" id="ARBA00022723"/>
    </source>
</evidence>
<evidence type="ECO:0000256" key="11">
    <source>
        <dbReference type="ARBA" id="ARBA00023033"/>
    </source>
</evidence>
<dbReference type="GO" id="GO:0005789">
    <property type="term" value="C:endoplasmic reticulum membrane"/>
    <property type="evidence" value="ECO:0007669"/>
    <property type="project" value="UniProtKB-SubCell"/>
</dbReference>
<evidence type="ECO:0000256" key="10">
    <source>
        <dbReference type="ARBA" id="ARBA00023004"/>
    </source>
</evidence>
<dbReference type="GO" id="GO:0004497">
    <property type="term" value="F:monooxygenase activity"/>
    <property type="evidence" value="ECO:0007669"/>
    <property type="project" value="UniProtKB-KW"/>
</dbReference>
<comment type="cofactor">
    <cofactor evidence="1">
        <name>heme</name>
        <dbReference type="ChEBI" id="CHEBI:30413"/>
    </cofactor>
</comment>
<evidence type="ECO:0000256" key="7">
    <source>
        <dbReference type="ARBA" id="ARBA00022824"/>
    </source>
</evidence>
<proteinExistence type="inferred from homology"/>
<dbReference type="Gene3D" id="1.10.630.10">
    <property type="entry name" value="Cytochrome P450"/>
    <property type="match status" value="1"/>
</dbReference>
<dbReference type="AlphaFoldDB" id="A0A834N2Q0"/>
<keyword evidence="6" id="KW-0479">Metal-binding</keyword>
<keyword evidence="10" id="KW-0408">Iron</keyword>
<organism evidence="14 15">
    <name type="scientific">Vespula pensylvanica</name>
    <name type="common">Western yellow jacket</name>
    <name type="synonym">Wasp</name>
    <dbReference type="NCBI Taxonomy" id="30213"/>
    <lineage>
        <taxon>Eukaryota</taxon>
        <taxon>Metazoa</taxon>
        <taxon>Ecdysozoa</taxon>
        <taxon>Arthropoda</taxon>
        <taxon>Hexapoda</taxon>
        <taxon>Insecta</taxon>
        <taxon>Pterygota</taxon>
        <taxon>Neoptera</taxon>
        <taxon>Endopterygota</taxon>
        <taxon>Hymenoptera</taxon>
        <taxon>Apocrita</taxon>
        <taxon>Aculeata</taxon>
        <taxon>Vespoidea</taxon>
        <taxon>Vespidae</taxon>
        <taxon>Vespinae</taxon>
        <taxon>Vespula</taxon>
    </lineage>
</organism>
<dbReference type="InterPro" id="IPR001128">
    <property type="entry name" value="Cyt_P450"/>
</dbReference>
<dbReference type="Pfam" id="PF00067">
    <property type="entry name" value="p450"/>
    <property type="match status" value="1"/>
</dbReference>
<accession>A0A834N2Q0</accession>
<dbReference type="InterPro" id="IPR036396">
    <property type="entry name" value="Cyt_P450_sf"/>
</dbReference>
<evidence type="ECO:0000256" key="2">
    <source>
        <dbReference type="ARBA" id="ARBA00004174"/>
    </source>
</evidence>
<evidence type="ECO:0000256" key="12">
    <source>
        <dbReference type="ARBA" id="ARBA00023136"/>
    </source>
</evidence>
<keyword evidence="5" id="KW-0349">Heme</keyword>
<evidence type="ECO:0000256" key="4">
    <source>
        <dbReference type="ARBA" id="ARBA00010617"/>
    </source>
</evidence>
<comment type="similarity">
    <text evidence="4">Belongs to the cytochrome P450 family.</text>
</comment>
<comment type="caution">
    <text evidence="14">The sequence shown here is derived from an EMBL/GenBank/DDBJ whole genome shotgun (WGS) entry which is preliminary data.</text>
</comment>
<protein>
    <recommendedName>
        <fullName evidence="16">Cytochrome P450</fullName>
    </recommendedName>
</protein>
<feature type="transmembrane region" description="Helical" evidence="13">
    <location>
        <begin position="6"/>
        <end position="28"/>
    </location>
</feature>
<dbReference type="InterPro" id="IPR050476">
    <property type="entry name" value="Insect_CytP450_Detox"/>
</dbReference>
<keyword evidence="13" id="KW-0812">Transmembrane</keyword>
<evidence type="ECO:0000256" key="3">
    <source>
        <dbReference type="ARBA" id="ARBA00004406"/>
    </source>
</evidence>
<keyword evidence="8" id="KW-0492">Microsome</keyword>
<reference evidence="14" key="1">
    <citation type="journal article" date="2020" name="G3 (Bethesda)">
        <title>High-Quality Assemblies for Three Invasive Social Wasps from the &lt;i&gt;Vespula&lt;/i&gt; Genus.</title>
        <authorList>
            <person name="Harrop T.W.R."/>
            <person name="Guhlin J."/>
            <person name="McLaughlin G.M."/>
            <person name="Permina E."/>
            <person name="Stockwell P."/>
            <person name="Gilligan J."/>
            <person name="Le Lec M.F."/>
            <person name="Gruber M.A.M."/>
            <person name="Quinn O."/>
            <person name="Lovegrove M."/>
            <person name="Duncan E.J."/>
            <person name="Remnant E.J."/>
            <person name="Van Eeckhoven J."/>
            <person name="Graham B."/>
            <person name="Knapp R.A."/>
            <person name="Langford K.W."/>
            <person name="Kronenberg Z."/>
            <person name="Press M.O."/>
            <person name="Eacker S.M."/>
            <person name="Wilson-Rankin E.E."/>
            <person name="Purcell J."/>
            <person name="Lester P.J."/>
            <person name="Dearden P.K."/>
        </authorList>
    </citation>
    <scope>NUCLEOTIDE SEQUENCE</scope>
    <source>
        <strain evidence="14">Volc-1</strain>
    </source>
</reference>
<comment type="subcellular location">
    <subcellularLocation>
        <location evidence="3">Endoplasmic reticulum membrane</location>
        <topology evidence="3">Peripheral membrane protein</topology>
    </subcellularLocation>
    <subcellularLocation>
        <location evidence="2">Microsome membrane</location>
        <topology evidence="2">Peripheral membrane protein</topology>
    </subcellularLocation>
</comment>
<dbReference type="EMBL" id="JACSDY010000021">
    <property type="protein sequence ID" value="KAF7394157.1"/>
    <property type="molecule type" value="Genomic_DNA"/>
</dbReference>
<keyword evidence="15" id="KW-1185">Reference proteome</keyword>
<dbReference type="GO" id="GO:0016705">
    <property type="term" value="F:oxidoreductase activity, acting on paired donors, with incorporation or reduction of molecular oxygen"/>
    <property type="evidence" value="ECO:0007669"/>
    <property type="project" value="InterPro"/>
</dbReference>
<dbReference type="PANTHER" id="PTHR24292:SF45">
    <property type="entry name" value="CYTOCHROME P450 6G1-RELATED"/>
    <property type="match status" value="1"/>
</dbReference>
<keyword evidence="9" id="KW-0560">Oxidoreductase</keyword>
<evidence type="ECO:0000256" key="9">
    <source>
        <dbReference type="ARBA" id="ARBA00023002"/>
    </source>
</evidence>
<dbReference type="GO" id="GO:0020037">
    <property type="term" value="F:heme binding"/>
    <property type="evidence" value="ECO:0007669"/>
    <property type="project" value="InterPro"/>
</dbReference>
<evidence type="ECO:0000313" key="14">
    <source>
        <dbReference type="EMBL" id="KAF7394157.1"/>
    </source>
</evidence>
<sequence>MALINGYWFLGGTIDLSCFATTTIRLYATRRFGKGKTIDVKDIAAKFTSDPIGITAYGLKANSPNDPNADFRLCGKKIFDFTWSRGFEILTMFLMPSLIKLKNVEHRINSGTKKNDLIDLLIELKTNYEGQDFAGFRGTIWRPSRSVVFFTGGFETSTTTLAFSLHELALHPEIQKRLRKEILEALQSNDDKITYELVSSLPYLNMVVSEILFSFIERITADYYKVPGHEITLEKGTPVYISNMGLHYEPRYFPEPHDYDPKRFSEGNKQNIIPYTYLTFDEGSRTVSAWPFGIEIRPCTNVKKVPSFAVREGEKIPMRLD</sequence>
<evidence type="ECO:0008006" key="16">
    <source>
        <dbReference type="Google" id="ProtNLM"/>
    </source>
</evidence>
<dbReference type="Proteomes" id="UP000600918">
    <property type="component" value="Unassembled WGS sequence"/>
</dbReference>
<gene>
    <name evidence="14" type="ORF">H0235_016752</name>
</gene>
<dbReference type="PRINTS" id="PR00463">
    <property type="entry name" value="EP450I"/>
</dbReference>
<evidence type="ECO:0000256" key="8">
    <source>
        <dbReference type="ARBA" id="ARBA00022848"/>
    </source>
</evidence>